<gene>
    <name evidence="2" type="ORF">RDI58_001568</name>
</gene>
<accession>A0AAN8U5B8</accession>
<proteinExistence type="predicted"/>
<evidence type="ECO:0000313" key="2">
    <source>
        <dbReference type="EMBL" id="KAK6803784.1"/>
    </source>
</evidence>
<keyword evidence="1" id="KW-0812">Transmembrane</keyword>
<dbReference type="EMBL" id="JBANQN010000001">
    <property type="protein sequence ID" value="KAK6803784.1"/>
    <property type="molecule type" value="Genomic_DNA"/>
</dbReference>
<keyword evidence="3" id="KW-1185">Reference proteome</keyword>
<reference evidence="2 3" key="1">
    <citation type="submission" date="2024-02" db="EMBL/GenBank/DDBJ databases">
        <title>de novo genome assembly of Solanum bulbocastanum strain 11H21.</title>
        <authorList>
            <person name="Hosaka A.J."/>
        </authorList>
    </citation>
    <scope>NUCLEOTIDE SEQUENCE [LARGE SCALE GENOMIC DNA]</scope>
    <source>
        <tissue evidence="2">Young leaves</tissue>
    </source>
</reference>
<protein>
    <submittedName>
        <fullName evidence="2">Uncharacterized protein</fullName>
    </submittedName>
</protein>
<name>A0AAN8U5B8_SOLBU</name>
<evidence type="ECO:0000313" key="3">
    <source>
        <dbReference type="Proteomes" id="UP001371456"/>
    </source>
</evidence>
<sequence>MFESFSSSSLSSTSVPFSVIVTSVDDIVGSSCRYWCETNTCNLFIGSDLPVSTWPNADSDVFAICRGSGYITFPNSFINTISSSIPCVFAVPPAQVILAMLSHVTLLFFIIIYYCFRNITYLPFIGIGIITLIIRCYPLFTHFHPSALVCCWISFCKSFCDLILRG</sequence>
<evidence type="ECO:0000256" key="1">
    <source>
        <dbReference type="SAM" id="Phobius"/>
    </source>
</evidence>
<comment type="caution">
    <text evidence="2">The sequence shown here is derived from an EMBL/GenBank/DDBJ whole genome shotgun (WGS) entry which is preliminary data.</text>
</comment>
<feature type="transmembrane region" description="Helical" evidence="1">
    <location>
        <begin position="121"/>
        <end position="140"/>
    </location>
</feature>
<organism evidence="2 3">
    <name type="scientific">Solanum bulbocastanum</name>
    <name type="common">Wild potato</name>
    <dbReference type="NCBI Taxonomy" id="147425"/>
    <lineage>
        <taxon>Eukaryota</taxon>
        <taxon>Viridiplantae</taxon>
        <taxon>Streptophyta</taxon>
        <taxon>Embryophyta</taxon>
        <taxon>Tracheophyta</taxon>
        <taxon>Spermatophyta</taxon>
        <taxon>Magnoliopsida</taxon>
        <taxon>eudicotyledons</taxon>
        <taxon>Gunneridae</taxon>
        <taxon>Pentapetalae</taxon>
        <taxon>asterids</taxon>
        <taxon>lamiids</taxon>
        <taxon>Solanales</taxon>
        <taxon>Solanaceae</taxon>
        <taxon>Solanoideae</taxon>
        <taxon>Solaneae</taxon>
        <taxon>Solanum</taxon>
    </lineage>
</organism>
<keyword evidence="1" id="KW-0472">Membrane</keyword>
<dbReference type="Proteomes" id="UP001371456">
    <property type="component" value="Unassembled WGS sequence"/>
</dbReference>
<feature type="transmembrane region" description="Helical" evidence="1">
    <location>
        <begin position="96"/>
        <end position="116"/>
    </location>
</feature>
<dbReference type="AlphaFoldDB" id="A0AAN8U5B8"/>
<keyword evidence="1" id="KW-1133">Transmembrane helix</keyword>